<dbReference type="AlphaFoldDB" id="A0AAJ1RZI8"/>
<dbReference type="Proteomes" id="UP001229081">
    <property type="component" value="Unassembled WGS sequence"/>
</dbReference>
<organism evidence="1 2">
    <name type="scientific">Mycobacterium paragordonae</name>
    <dbReference type="NCBI Taxonomy" id="1389713"/>
    <lineage>
        <taxon>Bacteria</taxon>
        <taxon>Bacillati</taxon>
        <taxon>Actinomycetota</taxon>
        <taxon>Actinomycetes</taxon>
        <taxon>Mycobacteriales</taxon>
        <taxon>Mycobacteriaceae</taxon>
        <taxon>Mycobacterium</taxon>
    </lineage>
</organism>
<accession>A0AAJ1RZI8</accession>
<protein>
    <submittedName>
        <fullName evidence="1">Uncharacterized protein</fullName>
    </submittedName>
</protein>
<evidence type="ECO:0000313" key="1">
    <source>
        <dbReference type="EMBL" id="MDP7733645.1"/>
    </source>
</evidence>
<dbReference type="EMBL" id="JAUFSA010000001">
    <property type="protein sequence ID" value="MDP7733645.1"/>
    <property type="molecule type" value="Genomic_DNA"/>
</dbReference>
<comment type="caution">
    <text evidence="1">The sequence shown here is derived from an EMBL/GenBank/DDBJ whole genome shotgun (WGS) entry which is preliminary data.</text>
</comment>
<sequence>MINFQLRLFGLDLLQLFAATEEADCGQYGTAGGEFELCGVVDPEDTEQFGFQA</sequence>
<name>A0AAJ1RZI8_9MYCO</name>
<proteinExistence type="predicted"/>
<reference evidence="1" key="1">
    <citation type="submission" date="2023-06" db="EMBL/GenBank/DDBJ databases">
        <title>Identification of two novel mycobacterium reveal diversities and complexities of Mycobacterium gordonae clade.</title>
        <authorList>
            <person name="Matsumoto Y."/>
            <person name="Nakamura S."/>
            <person name="Motooka D."/>
            <person name="Fukushima K."/>
        </authorList>
    </citation>
    <scope>NUCLEOTIDE SEQUENCE</scope>
    <source>
        <strain evidence="1">TY812</strain>
    </source>
</reference>
<evidence type="ECO:0000313" key="2">
    <source>
        <dbReference type="Proteomes" id="UP001229081"/>
    </source>
</evidence>
<gene>
    <name evidence="1" type="ORF">QXL92_02590</name>
</gene>
<dbReference type="RefSeq" id="WP_306254555.1">
    <property type="nucleotide sequence ID" value="NZ_JAUFSA010000001.1"/>
</dbReference>